<dbReference type="PANTHER" id="PTHR45138">
    <property type="entry name" value="REGULATORY COMPONENTS OF SENSORY TRANSDUCTION SYSTEM"/>
    <property type="match status" value="1"/>
</dbReference>
<evidence type="ECO:0000313" key="6">
    <source>
        <dbReference type="EMBL" id="PKR89813.1"/>
    </source>
</evidence>
<dbReference type="GO" id="GO:0005886">
    <property type="term" value="C:plasma membrane"/>
    <property type="evidence" value="ECO:0007669"/>
    <property type="project" value="TreeGrafter"/>
</dbReference>
<reference evidence="6 7" key="1">
    <citation type="submission" date="2017-12" db="EMBL/GenBank/DDBJ databases">
        <title>Anaerobic carbon monoxide metabolism by Pleomorphomonas carboxyditropha sp. nov., a new mesophilic hydrogenogenic carboxidotroph.</title>
        <authorList>
            <person name="Esquivel-Elizondo S."/>
            <person name="Krajmalnik-Brown R."/>
        </authorList>
    </citation>
    <scope>NUCLEOTIDE SEQUENCE [LARGE SCALE GENOMIC DNA]</scope>
    <source>
        <strain evidence="6 7">R5-392</strain>
    </source>
</reference>
<dbReference type="FunFam" id="3.30.70.270:FF:000001">
    <property type="entry name" value="Diguanylate cyclase domain protein"/>
    <property type="match status" value="1"/>
</dbReference>
<dbReference type="PROSITE" id="PS50887">
    <property type="entry name" value="GGDEF"/>
    <property type="match status" value="1"/>
</dbReference>
<dbReference type="Pfam" id="PF00990">
    <property type="entry name" value="GGDEF"/>
    <property type="match status" value="1"/>
</dbReference>
<dbReference type="SUPFAM" id="SSF158472">
    <property type="entry name" value="HAMP domain-like"/>
    <property type="match status" value="1"/>
</dbReference>
<keyword evidence="7" id="KW-1185">Reference proteome</keyword>
<feature type="transmembrane region" description="Helical" evidence="3">
    <location>
        <begin position="282"/>
        <end position="305"/>
    </location>
</feature>
<dbReference type="CDD" id="cd06225">
    <property type="entry name" value="HAMP"/>
    <property type="match status" value="1"/>
</dbReference>
<dbReference type="CDD" id="cd12914">
    <property type="entry name" value="PDC1_DGC_like"/>
    <property type="match status" value="1"/>
</dbReference>
<name>A0A2N3LZ07_9HYPH</name>
<keyword evidence="3" id="KW-0472">Membrane</keyword>
<feature type="domain" description="GGDEF" evidence="5">
    <location>
        <begin position="384"/>
        <end position="518"/>
    </location>
</feature>
<dbReference type="GO" id="GO:0043709">
    <property type="term" value="P:cell adhesion involved in single-species biofilm formation"/>
    <property type="evidence" value="ECO:0007669"/>
    <property type="project" value="TreeGrafter"/>
</dbReference>
<dbReference type="OrthoDB" id="9812260at2"/>
<dbReference type="Gene3D" id="3.30.450.20">
    <property type="entry name" value="PAS domain"/>
    <property type="match status" value="1"/>
</dbReference>
<keyword evidence="3" id="KW-0812">Transmembrane</keyword>
<dbReference type="InterPro" id="IPR003660">
    <property type="entry name" value="HAMP_dom"/>
</dbReference>
<evidence type="ECO:0000313" key="7">
    <source>
        <dbReference type="Proteomes" id="UP000233491"/>
    </source>
</evidence>
<comment type="catalytic activity">
    <reaction evidence="2">
        <text>2 GTP = 3',3'-c-di-GMP + 2 diphosphate</text>
        <dbReference type="Rhea" id="RHEA:24898"/>
        <dbReference type="ChEBI" id="CHEBI:33019"/>
        <dbReference type="ChEBI" id="CHEBI:37565"/>
        <dbReference type="ChEBI" id="CHEBI:58805"/>
        <dbReference type="EC" id="2.7.7.65"/>
    </reaction>
</comment>
<dbReference type="EMBL" id="PJNW01000004">
    <property type="protein sequence ID" value="PKR89813.1"/>
    <property type="molecule type" value="Genomic_DNA"/>
</dbReference>
<protein>
    <recommendedName>
        <fullName evidence="1">diguanylate cyclase</fullName>
        <ecNumber evidence="1">2.7.7.65</ecNumber>
    </recommendedName>
</protein>
<feature type="domain" description="HAMP" evidence="4">
    <location>
        <begin position="302"/>
        <end position="355"/>
    </location>
</feature>
<dbReference type="PANTHER" id="PTHR45138:SF9">
    <property type="entry name" value="DIGUANYLATE CYCLASE DGCM-RELATED"/>
    <property type="match status" value="1"/>
</dbReference>
<dbReference type="GO" id="GO:0007165">
    <property type="term" value="P:signal transduction"/>
    <property type="evidence" value="ECO:0007669"/>
    <property type="project" value="InterPro"/>
</dbReference>
<accession>A0A2N3LZ07</accession>
<dbReference type="Gene3D" id="3.30.70.270">
    <property type="match status" value="1"/>
</dbReference>
<dbReference type="AlphaFoldDB" id="A0A2N3LZ07"/>
<dbReference type="NCBIfam" id="TIGR00254">
    <property type="entry name" value="GGDEF"/>
    <property type="match status" value="1"/>
</dbReference>
<dbReference type="GO" id="GO:0052621">
    <property type="term" value="F:diguanylate cyclase activity"/>
    <property type="evidence" value="ECO:0007669"/>
    <property type="project" value="UniProtKB-EC"/>
</dbReference>
<evidence type="ECO:0000256" key="2">
    <source>
        <dbReference type="ARBA" id="ARBA00034247"/>
    </source>
</evidence>
<evidence type="ECO:0000259" key="5">
    <source>
        <dbReference type="PROSITE" id="PS50887"/>
    </source>
</evidence>
<dbReference type="CDD" id="cd01949">
    <property type="entry name" value="GGDEF"/>
    <property type="match status" value="1"/>
</dbReference>
<dbReference type="Pfam" id="PF00672">
    <property type="entry name" value="HAMP"/>
    <property type="match status" value="1"/>
</dbReference>
<evidence type="ECO:0000256" key="1">
    <source>
        <dbReference type="ARBA" id="ARBA00012528"/>
    </source>
</evidence>
<dbReference type="InterPro" id="IPR050469">
    <property type="entry name" value="Diguanylate_Cyclase"/>
</dbReference>
<dbReference type="Proteomes" id="UP000233491">
    <property type="component" value="Unassembled WGS sequence"/>
</dbReference>
<gene>
    <name evidence="6" type="ORF">CXZ10_07910</name>
</gene>
<dbReference type="SUPFAM" id="SSF55073">
    <property type="entry name" value="Nucleotide cyclase"/>
    <property type="match status" value="1"/>
</dbReference>
<dbReference type="InterPro" id="IPR043128">
    <property type="entry name" value="Rev_trsase/Diguanyl_cyclase"/>
</dbReference>
<comment type="caution">
    <text evidence="6">The sequence shown here is derived from an EMBL/GenBank/DDBJ whole genome shotgun (WGS) entry which is preliminary data.</text>
</comment>
<evidence type="ECO:0000256" key="3">
    <source>
        <dbReference type="SAM" id="Phobius"/>
    </source>
</evidence>
<dbReference type="SMART" id="SM00304">
    <property type="entry name" value="HAMP"/>
    <property type="match status" value="1"/>
</dbReference>
<sequence>MRWNPMFGLLKIRIVILAAVFLGLVPFVASEIMRTRADMARQLDAMNQSMMQALLRSQRGFVETRIEIERLSETIALYDSLRHMSAADCNDSMSRTLEIQEKVERISLISPGGTIYCSTDPKAIGVYVGDRAYFTGAIASKGVVWSDFIISRITGRLLLQSAKAVRTGDRVDFVLAIALNTGYLRQASLDQFNLPLTYGMLLDAHGKVLDGGPMPGVKDPLSETTAKRLAEIGTGLVLPDTYGAGGNVFAVTTLPGTTDRIGFGVATDQVRSVATRAMIERLALVGLVALSIAAAVLGLLEWLVLRGLRQVVHVAERVSAGDWTSRITQTSVLPDLALVGRSVNMMLDSLQASVNTDPLTGLANRRALDTFLLASLNRLKRHGVGFTVVMIDIDAFKPFNDHYGHGMGDDVLQLVGATIQRFARRTDEIAARYGGEEFTLILTETDPEKLRLHLEALRQAVAAIAIPHLHSPHAVCTVSIGYAAAKDDDTPLAAISRADGCMYLAKRKGRNRVEGLPDDHRDLELLAGFMTDVA</sequence>
<organism evidence="6 7">
    <name type="scientific">Pleomorphomonas diazotrophica</name>
    <dbReference type="NCBI Taxonomy" id="1166257"/>
    <lineage>
        <taxon>Bacteria</taxon>
        <taxon>Pseudomonadati</taxon>
        <taxon>Pseudomonadota</taxon>
        <taxon>Alphaproteobacteria</taxon>
        <taxon>Hyphomicrobiales</taxon>
        <taxon>Pleomorphomonadaceae</taxon>
        <taxon>Pleomorphomonas</taxon>
    </lineage>
</organism>
<evidence type="ECO:0000259" key="4">
    <source>
        <dbReference type="PROSITE" id="PS50885"/>
    </source>
</evidence>
<dbReference type="GO" id="GO:1902201">
    <property type="term" value="P:negative regulation of bacterial-type flagellum-dependent cell motility"/>
    <property type="evidence" value="ECO:0007669"/>
    <property type="project" value="TreeGrafter"/>
</dbReference>
<dbReference type="SMART" id="SM00267">
    <property type="entry name" value="GGDEF"/>
    <property type="match status" value="1"/>
</dbReference>
<proteinExistence type="predicted"/>
<dbReference type="InterPro" id="IPR000160">
    <property type="entry name" value="GGDEF_dom"/>
</dbReference>
<keyword evidence="3" id="KW-1133">Transmembrane helix</keyword>
<dbReference type="Gene3D" id="6.10.340.10">
    <property type="match status" value="1"/>
</dbReference>
<dbReference type="PROSITE" id="PS50885">
    <property type="entry name" value="HAMP"/>
    <property type="match status" value="1"/>
</dbReference>
<dbReference type="EC" id="2.7.7.65" evidence="1"/>
<dbReference type="InterPro" id="IPR029787">
    <property type="entry name" value="Nucleotide_cyclase"/>
</dbReference>